<protein>
    <submittedName>
        <fullName evidence="2">Uncharacterized protein z646L</fullName>
    </submittedName>
</protein>
<evidence type="ECO:0000256" key="1">
    <source>
        <dbReference type="SAM" id="MobiDB-lite"/>
    </source>
</evidence>
<dbReference type="GeneID" id="5470210"/>
<reference evidence="2 3" key="1">
    <citation type="submission" date="2006-09" db="EMBL/GenBank/DDBJ databases">
        <title>Sequence and annotation of the 288-kb ATCV-1 virus that infects an endosymbiotic Chlorella strain of the heliozoon Acanthocystis turfacea.</title>
        <authorList>
            <person name="Fitzgerald L.A."/>
            <person name="Graves M.V."/>
            <person name="Li X."/>
            <person name="Pfitzner A.J.P."/>
            <person name="Hartigan J."/>
            <person name="Van Etten J.L."/>
        </authorList>
    </citation>
    <scope>NUCLEOTIDE SEQUENCE [LARGE SCALE GENOMIC DNA]</scope>
    <source>
        <strain evidence="2 3">ATCV-1</strain>
    </source>
</reference>
<accession>A7K9Q6</accession>
<keyword evidence="3" id="KW-1185">Reference proteome</keyword>
<evidence type="ECO:0000313" key="2">
    <source>
        <dbReference type="EMBL" id="ABT16780.1"/>
    </source>
</evidence>
<feature type="region of interest" description="Disordered" evidence="1">
    <location>
        <begin position="61"/>
        <end position="81"/>
    </location>
</feature>
<gene>
    <name evidence="2" type="primary">z646L</name>
    <name evidence="2" type="ORF">ATCV1_z646L</name>
</gene>
<name>A7K9Q6_9PHYC</name>
<dbReference type="KEGG" id="vg:5470210"/>
<dbReference type="EMBL" id="EF101928">
    <property type="protein sequence ID" value="ABT16780.1"/>
    <property type="molecule type" value="Genomic_DNA"/>
</dbReference>
<dbReference type="RefSeq" id="YP_001427127.1">
    <property type="nucleotide sequence ID" value="NC_008724.1"/>
</dbReference>
<sequence>MQSPRRSPWRVVVVDYTLLLTYSFCRYTFILTKRTSIYLSSGYRIPDDHIQARCRYSIERRDARGETPHQQGAHREPLVAE</sequence>
<organism evidence="2 3">
    <name type="scientific">Chlorovirus heliozoae</name>
    <dbReference type="NCBI Taxonomy" id="322019"/>
    <lineage>
        <taxon>Viruses</taxon>
        <taxon>Varidnaviria</taxon>
        <taxon>Bamfordvirae</taxon>
        <taxon>Nucleocytoviricota</taxon>
        <taxon>Megaviricetes</taxon>
        <taxon>Algavirales</taxon>
        <taxon>Phycodnaviridae</taxon>
        <taxon>Chlorovirus</taxon>
    </lineage>
</organism>
<dbReference type="Proteomes" id="UP000202420">
    <property type="component" value="Segment"/>
</dbReference>
<proteinExistence type="predicted"/>
<evidence type="ECO:0000313" key="3">
    <source>
        <dbReference type="Proteomes" id="UP000202420"/>
    </source>
</evidence>